<dbReference type="Proteomes" id="UP000092018">
    <property type="component" value="Chromosome 2"/>
</dbReference>
<dbReference type="InterPro" id="IPR001466">
    <property type="entry name" value="Beta-lactam-related"/>
</dbReference>
<dbReference type="SUPFAM" id="SSF56601">
    <property type="entry name" value="beta-lactamase/transpeptidase-like"/>
    <property type="match status" value="1"/>
</dbReference>
<organism evidence="3 4">
    <name type="scientific">Vibrio breoganii</name>
    <dbReference type="NCBI Taxonomy" id="553239"/>
    <lineage>
        <taxon>Bacteria</taxon>
        <taxon>Pseudomonadati</taxon>
        <taxon>Pseudomonadota</taxon>
        <taxon>Gammaproteobacteria</taxon>
        <taxon>Vibrionales</taxon>
        <taxon>Vibrionaceae</taxon>
        <taxon>Vibrio</taxon>
    </lineage>
</organism>
<name>A0AAN0XYG8_9VIBR</name>
<reference evidence="3 4" key="1">
    <citation type="submission" date="2016-06" db="EMBL/GenBank/DDBJ databases">
        <title>Adaptive Radiation by Waves of Gene Transfer Leads to Fine-Scale Resource Partitioning in Marine Microbes.</title>
        <authorList>
            <person name="Hehemann J.-H."/>
            <person name="Arevalo P."/>
            <person name="Datta M.S."/>
            <person name="Yu X."/>
            <person name="Corzett C."/>
            <person name="Henschel A."/>
            <person name="Preheim S.P."/>
            <person name="Timberlake S."/>
            <person name="Alm E.J."/>
            <person name="Polz M.F."/>
        </authorList>
    </citation>
    <scope>NUCLEOTIDE SEQUENCE [LARGE SCALE GENOMIC DNA]</scope>
    <source>
        <strain evidence="3 4">FF50</strain>
    </source>
</reference>
<dbReference type="Pfam" id="PF00144">
    <property type="entry name" value="Beta-lactamase"/>
    <property type="match status" value="1"/>
</dbReference>
<dbReference type="AlphaFoldDB" id="A0AAN0XYG8"/>
<accession>A0AAN0XYG8</accession>
<evidence type="ECO:0000256" key="1">
    <source>
        <dbReference type="SAM" id="MobiDB-lite"/>
    </source>
</evidence>
<proteinExistence type="predicted"/>
<feature type="region of interest" description="Disordered" evidence="1">
    <location>
        <begin position="85"/>
        <end position="116"/>
    </location>
</feature>
<dbReference type="Gene3D" id="3.40.710.10">
    <property type="entry name" value="DD-peptidase/beta-lactamase superfamily"/>
    <property type="match status" value="1"/>
</dbReference>
<gene>
    <name evidence="3" type="ORF">A6E01_17465</name>
</gene>
<feature type="domain" description="Beta-lactamase-related" evidence="2">
    <location>
        <begin position="39"/>
        <end position="111"/>
    </location>
</feature>
<feature type="region of interest" description="Disordered" evidence="1">
    <location>
        <begin position="1"/>
        <end position="34"/>
    </location>
</feature>
<sequence length="133" mass="14564">MRSQNSIASVKRLTSRATVFTATPNSHSASEGLRPSKITAGIELAKLVDEGKVNPNDPVTKYIPELKGSAWDTVSVIDTANMATGLNATEHDEPEADSRTNPEQPWYQTRSSPSADNYTALEQMRLRPSSFAW</sequence>
<evidence type="ECO:0000313" key="3">
    <source>
        <dbReference type="EMBL" id="ANO34965.1"/>
    </source>
</evidence>
<protein>
    <recommendedName>
        <fullName evidence="2">Beta-lactamase-related domain-containing protein</fullName>
    </recommendedName>
</protein>
<dbReference type="InterPro" id="IPR012338">
    <property type="entry name" value="Beta-lactam/transpept-like"/>
</dbReference>
<dbReference type="KEGG" id="vbr:A6E01_17465"/>
<feature type="compositionally biased region" description="Polar residues" evidence="1">
    <location>
        <begin position="99"/>
        <end position="116"/>
    </location>
</feature>
<evidence type="ECO:0000259" key="2">
    <source>
        <dbReference type="Pfam" id="PF00144"/>
    </source>
</evidence>
<dbReference type="EMBL" id="CP016178">
    <property type="protein sequence ID" value="ANO34965.1"/>
    <property type="molecule type" value="Genomic_DNA"/>
</dbReference>
<evidence type="ECO:0000313" key="4">
    <source>
        <dbReference type="Proteomes" id="UP000092018"/>
    </source>
</evidence>
<feature type="compositionally biased region" description="Polar residues" evidence="1">
    <location>
        <begin position="15"/>
        <end position="29"/>
    </location>
</feature>